<evidence type="ECO:0000256" key="8">
    <source>
        <dbReference type="SAM" id="MobiDB-lite"/>
    </source>
</evidence>
<evidence type="ECO:0000256" key="5">
    <source>
        <dbReference type="ARBA" id="ARBA00023125"/>
    </source>
</evidence>
<dbReference type="SMART" id="SM00906">
    <property type="entry name" value="Fungal_trans"/>
    <property type="match status" value="1"/>
</dbReference>
<accession>A0A8H3VT83</accession>
<keyword evidence="6" id="KW-0804">Transcription</keyword>
<evidence type="ECO:0000256" key="7">
    <source>
        <dbReference type="ARBA" id="ARBA00023242"/>
    </source>
</evidence>
<proteinExistence type="predicted"/>
<dbReference type="CDD" id="cd12148">
    <property type="entry name" value="fungal_TF_MHR"/>
    <property type="match status" value="1"/>
</dbReference>
<dbReference type="GO" id="GO:0006351">
    <property type="term" value="P:DNA-templated transcription"/>
    <property type="evidence" value="ECO:0007669"/>
    <property type="project" value="InterPro"/>
</dbReference>
<keyword evidence="4" id="KW-0805">Transcription regulation</keyword>
<name>A0A8H3VT83_VENIN</name>
<protein>
    <recommendedName>
        <fullName evidence="9">Xylanolytic transcriptional activator regulatory domain-containing protein</fullName>
    </recommendedName>
</protein>
<dbReference type="InterPro" id="IPR007219">
    <property type="entry name" value="XnlR_reg_dom"/>
</dbReference>
<comment type="subcellular location">
    <subcellularLocation>
        <location evidence="1">Nucleus</location>
    </subcellularLocation>
</comment>
<evidence type="ECO:0000256" key="6">
    <source>
        <dbReference type="ARBA" id="ARBA00023163"/>
    </source>
</evidence>
<keyword evidence="7" id="KW-0539">Nucleus</keyword>
<feature type="compositionally biased region" description="Basic and acidic residues" evidence="8">
    <location>
        <begin position="11"/>
        <end position="33"/>
    </location>
</feature>
<evidence type="ECO:0000256" key="4">
    <source>
        <dbReference type="ARBA" id="ARBA00023015"/>
    </source>
</evidence>
<gene>
    <name evidence="10" type="ORF">EG327_001464</name>
</gene>
<evidence type="ECO:0000256" key="1">
    <source>
        <dbReference type="ARBA" id="ARBA00004123"/>
    </source>
</evidence>
<dbReference type="GO" id="GO:0045944">
    <property type="term" value="P:positive regulation of transcription by RNA polymerase II"/>
    <property type="evidence" value="ECO:0007669"/>
    <property type="project" value="TreeGrafter"/>
</dbReference>
<dbReference type="PANTHER" id="PTHR47782">
    <property type="entry name" value="ZN(II)2CYS6 TRANSCRIPTION FACTOR (EUROFUNG)-RELATED"/>
    <property type="match status" value="1"/>
</dbReference>
<dbReference type="PANTHER" id="PTHR47782:SF12">
    <property type="entry name" value="ZN(II)2CYS6 TRANSCRIPTION FACTOR (EUROFUNG)"/>
    <property type="match status" value="1"/>
</dbReference>
<dbReference type="AlphaFoldDB" id="A0A8H3VT83"/>
<dbReference type="GO" id="GO:0000981">
    <property type="term" value="F:DNA-binding transcription factor activity, RNA polymerase II-specific"/>
    <property type="evidence" value="ECO:0007669"/>
    <property type="project" value="TreeGrafter"/>
</dbReference>
<dbReference type="EMBL" id="WNWR01000014">
    <property type="protein sequence ID" value="KAE9994066.1"/>
    <property type="molecule type" value="Genomic_DNA"/>
</dbReference>
<keyword evidence="5" id="KW-0238">DNA-binding</keyword>
<evidence type="ECO:0000256" key="2">
    <source>
        <dbReference type="ARBA" id="ARBA00022723"/>
    </source>
</evidence>
<keyword evidence="11" id="KW-1185">Reference proteome</keyword>
<dbReference type="Proteomes" id="UP000490939">
    <property type="component" value="Unassembled WGS sequence"/>
</dbReference>
<sequence length="619" mass="70310">MLSTLGQDNVGDDHWSDRHIQHQSVDESNKKSFTEAVSTDSNISNSFKTSPSSSHNVQHSMLPSTCVYSAFIKTQMLRSHLEKREAPFQPTPESQPGSTLGKLLVTPTAASRLLEGWMKHLSTQYPVIHTLRLKELHTRRHDTLDIFEESILHLVYANSGRVLEAIGETGNFYPVQHYEGALKNIDVILELRDARSVAYLLLLALYCFRGPRNPGAWTIAGLAVRMCTELGFHRKSVTRNISMERELQVRIFWSCYYLDRGISVALGRPPAISDDDIDVEFPTDINEEIHDTEALRKSAINTSDRPVSPPTTLTPFIHFMRLRRIESKIEHITYRVDRRSETTPAVIQGFLNELTAWKDAIPLEYHNQSNGTSDHAVGIDNFMIPYFKVIRLLIYPQISVTNLNLFYLKTCADACKGICEAYKRLHRMHRTDCSPFAVQALFLTGLTLLHCTWLAPRNHLGVASAISDCNLMLYIMAERCPPAQKYRDIFERINQNITEVMARGDDQATRTEGILDAEMTEKCRALDQDLPDIVRTPYSQIISHFAREAGKEAVHAKVRRLKGYHDLTPQFPVSPGPFMDYGLPGHTHGNLVDSTFLYNWEDLTASNSNWDVPDTWTIP</sequence>
<evidence type="ECO:0000313" key="10">
    <source>
        <dbReference type="EMBL" id="KAE9994066.1"/>
    </source>
</evidence>
<keyword evidence="2" id="KW-0479">Metal-binding</keyword>
<evidence type="ECO:0000256" key="3">
    <source>
        <dbReference type="ARBA" id="ARBA00022833"/>
    </source>
</evidence>
<organism evidence="10 11">
    <name type="scientific">Venturia inaequalis</name>
    <name type="common">Apple scab fungus</name>
    <dbReference type="NCBI Taxonomy" id="5025"/>
    <lineage>
        <taxon>Eukaryota</taxon>
        <taxon>Fungi</taxon>
        <taxon>Dikarya</taxon>
        <taxon>Ascomycota</taxon>
        <taxon>Pezizomycotina</taxon>
        <taxon>Dothideomycetes</taxon>
        <taxon>Pleosporomycetidae</taxon>
        <taxon>Venturiales</taxon>
        <taxon>Venturiaceae</taxon>
        <taxon>Venturia</taxon>
    </lineage>
</organism>
<keyword evidence="3" id="KW-0862">Zinc</keyword>
<feature type="region of interest" description="Disordered" evidence="8">
    <location>
        <begin position="1"/>
        <end position="58"/>
    </location>
</feature>
<feature type="domain" description="Xylanolytic transcriptional activator regulatory" evidence="9">
    <location>
        <begin position="216"/>
        <end position="288"/>
    </location>
</feature>
<dbReference type="GO" id="GO:0008270">
    <property type="term" value="F:zinc ion binding"/>
    <property type="evidence" value="ECO:0007669"/>
    <property type="project" value="InterPro"/>
</dbReference>
<dbReference type="InterPro" id="IPR052202">
    <property type="entry name" value="Yeast_MetPath_Reg"/>
</dbReference>
<dbReference type="GO" id="GO:0005634">
    <property type="term" value="C:nucleus"/>
    <property type="evidence" value="ECO:0007669"/>
    <property type="project" value="UniProtKB-SubCell"/>
</dbReference>
<evidence type="ECO:0000313" key="11">
    <source>
        <dbReference type="Proteomes" id="UP000490939"/>
    </source>
</evidence>
<comment type="caution">
    <text evidence="10">The sequence shown here is derived from an EMBL/GenBank/DDBJ whole genome shotgun (WGS) entry which is preliminary data.</text>
</comment>
<evidence type="ECO:0000259" key="9">
    <source>
        <dbReference type="SMART" id="SM00906"/>
    </source>
</evidence>
<feature type="compositionally biased region" description="Polar residues" evidence="8">
    <location>
        <begin position="35"/>
        <end position="58"/>
    </location>
</feature>
<dbReference type="Pfam" id="PF04082">
    <property type="entry name" value="Fungal_trans"/>
    <property type="match status" value="1"/>
</dbReference>
<dbReference type="GO" id="GO:0043565">
    <property type="term" value="F:sequence-specific DNA binding"/>
    <property type="evidence" value="ECO:0007669"/>
    <property type="project" value="TreeGrafter"/>
</dbReference>
<reference evidence="10 11" key="1">
    <citation type="submission" date="2019-07" db="EMBL/GenBank/DDBJ databases">
        <title>Venturia inaequalis Genome Resource.</title>
        <authorList>
            <person name="Lichtner F.J."/>
        </authorList>
    </citation>
    <scope>NUCLEOTIDE SEQUENCE [LARGE SCALE GENOMIC DNA]</scope>
    <source>
        <strain evidence="10 11">DMI_063113</strain>
    </source>
</reference>